<reference evidence="3" key="1">
    <citation type="journal article" date="2019" name="Curr. Biol.">
        <title>Genome Sequence of Striga asiatica Provides Insight into the Evolution of Plant Parasitism.</title>
        <authorList>
            <person name="Yoshida S."/>
            <person name="Kim S."/>
            <person name="Wafula E.K."/>
            <person name="Tanskanen J."/>
            <person name="Kim Y.M."/>
            <person name="Honaas L."/>
            <person name="Yang Z."/>
            <person name="Spallek T."/>
            <person name="Conn C.E."/>
            <person name="Ichihashi Y."/>
            <person name="Cheong K."/>
            <person name="Cui S."/>
            <person name="Der J.P."/>
            <person name="Gundlach H."/>
            <person name="Jiao Y."/>
            <person name="Hori C."/>
            <person name="Ishida J.K."/>
            <person name="Kasahara H."/>
            <person name="Kiba T."/>
            <person name="Kim M.S."/>
            <person name="Koo N."/>
            <person name="Laohavisit A."/>
            <person name="Lee Y.H."/>
            <person name="Lumba S."/>
            <person name="McCourt P."/>
            <person name="Mortimer J.C."/>
            <person name="Mutuku J.M."/>
            <person name="Nomura T."/>
            <person name="Sasaki-Sekimoto Y."/>
            <person name="Seto Y."/>
            <person name="Wang Y."/>
            <person name="Wakatake T."/>
            <person name="Sakakibara H."/>
            <person name="Demura T."/>
            <person name="Yamaguchi S."/>
            <person name="Yoneyama K."/>
            <person name="Manabe R.I."/>
            <person name="Nelson D.C."/>
            <person name="Schulman A.H."/>
            <person name="Timko M.P."/>
            <person name="dePamphilis C.W."/>
            <person name="Choi D."/>
            <person name="Shirasu K."/>
        </authorList>
    </citation>
    <scope>NUCLEOTIDE SEQUENCE [LARGE SCALE GENOMIC DNA]</scope>
    <source>
        <strain evidence="3">cv. UVA1</strain>
    </source>
</reference>
<dbReference type="InterPro" id="IPR046533">
    <property type="entry name" value="DUF6598"/>
</dbReference>
<evidence type="ECO:0000313" key="3">
    <source>
        <dbReference type="Proteomes" id="UP000325081"/>
    </source>
</evidence>
<comment type="caution">
    <text evidence="2">The sequence shown here is derived from an EMBL/GenBank/DDBJ whole genome shotgun (WGS) entry which is preliminary data.</text>
</comment>
<sequence length="185" mass="20959">MRTVMGNRLCDRILIFAHSTVVYGAWATIKLNVLKEGVRFFHGLFYSRICLPSIQPWNKIRLQRVDRGVVGSDGSIQVTRSVVAVPSYASLIIGAELYDCEKGGEVICRGRTCFHARASGEETQLISYNGVETLQVTISYICLRIMEFTTNIFRGDENKYSRVLPEDRDKILLRKGWSVGNYNIT</sequence>
<protein>
    <submittedName>
        <fullName evidence="2">Enhanced downy mildew 1 2</fullName>
    </submittedName>
</protein>
<dbReference type="Pfam" id="PF20241">
    <property type="entry name" value="DUF6598"/>
    <property type="match status" value="1"/>
</dbReference>
<accession>A0A5A7QJH0</accession>
<evidence type="ECO:0000259" key="1">
    <source>
        <dbReference type="Pfam" id="PF20241"/>
    </source>
</evidence>
<proteinExistence type="predicted"/>
<gene>
    <name evidence="2" type="ORF">STAS_22403</name>
</gene>
<keyword evidence="3" id="KW-1185">Reference proteome</keyword>
<dbReference type="OrthoDB" id="1664006at2759"/>
<organism evidence="2 3">
    <name type="scientific">Striga asiatica</name>
    <name type="common">Asiatic witchweed</name>
    <name type="synonym">Buchnera asiatica</name>
    <dbReference type="NCBI Taxonomy" id="4170"/>
    <lineage>
        <taxon>Eukaryota</taxon>
        <taxon>Viridiplantae</taxon>
        <taxon>Streptophyta</taxon>
        <taxon>Embryophyta</taxon>
        <taxon>Tracheophyta</taxon>
        <taxon>Spermatophyta</taxon>
        <taxon>Magnoliopsida</taxon>
        <taxon>eudicotyledons</taxon>
        <taxon>Gunneridae</taxon>
        <taxon>Pentapetalae</taxon>
        <taxon>asterids</taxon>
        <taxon>lamiids</taxon>
        <taxon>Lamiales</taxon>
        <taxon>Orobanchaceae</taxon>
        <taxon>Buchnereae</taxon>
        <taxon>Striga</taxon>
    </lineage>
</organism>
<dbReference type="Proteomes" id="UP000325081">
    <property type="component" value="Unassembled WGS sequence"/>
</dbReference>
<dbReference type="EMBL" id="BKCP01007182">
    <property type="protein sequence ID" value="GER45453.1"/>
    <property type="molecule type" value="Genomic_DNA"/>
</dbReference>
<feature type="domain" description="DUF6598" evidence="1">
    <location>
        <begin position="14"/>
        <end position="129"/>
    </location>
</feature>
<evidence type="ECO:0000313" key="2">
    <source>
        <dbReference type="EMBL" id="GER45453.1"/>
    </source>
</evidence>
<dbReference type="AlphaFoldDB" id="A0A5A7QJH0"/>
<name>A0A5A7QJH0_STRAF</name>